<proteinExistence type="inferred from homology"/>
<dbReference type="PANTHER" id="PTHR23407:SF1">
    <property type="entry name" value="5-FORMYLTETRAHYDROFOLATE CYCLO-LIGASE"/>
    <property type="match status" value="1"/>
</dbReference>
<protein>
    <recommendedName>
        <fullName evidence="5">5-formyltetrahydrofolate cyclo-ligase</fullName>
        <ecNumber evidence="5">6.3.3.2</ecNumber>
    </recommendedName>
</protein>
<comment type="similarity">
    <text evidence="1 5">Belongs to the 5-formyltetrahydrofolate cyclo-ligase family.</text>
</comment>
<dbReference type="NCBIfam" id="TIGR02727">
    <property type="entry name" value="MTHFS_bact"/>
    <property type="match status" value="1"/>
</dbReference>
<dbReference type="GO" id="GO:0009396">
    <property type="term" value="P:folic acid-containing compound biosynthetic process"/>
    <property type="evidence" value="ECO:0007669"/>
    <property type="project" value="TreeGrafter"/>
</dbReference>
<evidence type="ECO:0000313" key="6">
    <source>
        <dbReference type="EMBL" id="SFP46742.1"/>
    </source>
</evidence>
<evidence type="ECO:0000313" key="7">
    <source>
        <dbReference type="Proteomes" id="UP000199306"/>
    </source>
</evidence>
<sequence length="192" mass="22743">MLKSDLRKTYLSRRKQISETELSKKSRQIADLFFERFDLNKISVIHIFLPIIEKNEINTFLIINRIKSEFPHIRIAVPKSIPETSEMESYLFEDEYKLVRNSWKIPEPFPHPEHFIPEHEISMVLVPLLIFDQQGNRVGYGKGFYDRFLARCTKDCKKVGICLESPILEIEDPNQFDIKLEYCITPEKVFSF</sequence>
<dbReference type="GO" id="GO:0005524">
    <property type="term" value="F:ATP binding"/>
    <property type="evidence" value="ECO:0007669"/>
    <property type="project" value="UniProtKB-KW"/>
</dbReference>
<gene>
    <name evidence="6" type="ORF">SAMN04515674_103246</name>
</gene>
<evidence type="ECO:0000256" key="3">
    <source>
        <dbReference type="ARBA" id="ARBA00022840"/>
    </source>
</evidence>
<feature type="binding site" evidence="4">
    <location>
        <position position="56"/>
    </location>
    <ligand>
        <name>substrate</name>
    </ligand>
</feature>
<dbReference type="EC" id="6.3.3.2" evidence="5"/>
<keyword evidence="7" id="KW-1185">Reference proteome</keyword>
<dbReference type="InterPro" id="IPR024185">
    <property type="entry name" value="FTHF_cligase-like_sf"/>
</dbReference>
<keyword evidence="5" id="KW-0479">Metal-binding</keyword>
<dbReference type="SUPFAM" id="SSF100950">
    <property type="entry name" value="NagB/RpiA/CoA transferase-like"/>
    <property type="match status" value="1"/>
</dbReference>
<name>A0A1I5QKH7_9BACT</name>
<dbReference type="GO" id="GO:0046872">
    <property type="term" value="F:metal ion binding"/>
    <property type="evidence" value="ECO:0007669"/>
    <property type="project" value="UniProtKB-KW"/>
</dbReference>
<evidence type="ECO:0000256" key="5">
    <source>
        <dbReference type="RuleBase" id="RU361279"/>
    </source>
</evidence>
<feature type="binding site" evidence="4">
    <location>
        <position position="49"/>
    </location>
    <ligand>
        <name>substrate</name>
    </ligand>
</feature>
<keyword evidence="6" id="KW-0436">Ligase</keyword>
<dbReference type="PIRSF" id="PIRSF006806">
    <property type="entry name" value="FTHF_cligase"/>
    <property type="match status" value="1"/>
</dbReference>
<keyword evidence="3 4" id="KW-0067">ATP-binding</keyword>
<comment type="catalytic activity">
    <reaction evidence="5">
        <text>(6S)-5-formyl-5,6,7,8-tetrahydrofolate + ATP = (6R)-5,10-methenyltetrahydrofolate + ADP + phosphate</text>
        <dbReference type="Rhea" id="RHEA:10488"/>
        <dbReference type="ChEBI" id="CHEBI:30616"/>
        <dbReference type="ChEBI" id="CHEBI:43474"/>
        <dbReference type="ChEBI" id="CHEBI:57455"/>
        <dbReference type="ChEBI" id="CHEBI:57457"/>
        <dbReference type="ChEBI" id="CHEBI:456216"/>
        <dbReference type="EC" id="6.3.3.2"/>
    </reaction>
</comment>
<dbReference type="RefSeq" id="WP_092014346.1">
    <property type="nucleotide sequence ID" value="NZ_FOXH01000003.1"/>
</dbReference>
<feature type="binding site" evidence="4">
    <location>
        <begin position="3"/>
        <end position="7"/>
    </location>
    <ligand>
        <name>ATP</name>
        <dbReference type="ChEBI" id="CHEBI:30616"/>
    </ligand>
</feature>
<dbReference type="AlphaFoldDB" id="A0A1I5QKH7"/>
<keyword evidence="2 4" id="KW-0547">Nucleotide-binding</keyword>
<dbReference type="OrthoDB" id="9801938at2"/>
<evidence type="ECO:0000256" key="1">
    <source>
        <dbReference type="ARBA" id="ARBA00010638"/>
    </source>
</evidence>
<keyword evidence="5" id="KW-0460">Magnesium</keyword>
<dbReference type="InterPro" id="IPR037171">
    <property type="entry name" value="NagB/RpiA_transferase-like"/>
</dbReference>
<dbReference type="InterPro" id="IPR002698">
    <property type="entry name" value="FTHF_cligase"/>
</dbReference>
<reference evidence="6 7" key="1">
    <citation type="submission" date="2016-10" db="EMBL/GenBank/DDBJ databases">
        <authorList>
            <person name="de Groot N.N."/>
        </authorList>
    </citation>
    <scope>NUCLEOTIDE SEQUENCE [LARGE SCALE GENOMIC DNA]</scope>
    <source>
        <strain evidence="7">E92,LMG 26720,CCM 7988</strain>
    </source>
</reference>
<dbReference type="PANTHER" id="PTHR23407">
    <property type="entry name" value="ATPASE INHIBITOR/5-FORMYLTETRAHYDROFOLATE CYCLO-LIGASE"/>
    <property type="match status" value="1"/>
</dbReference>
<dbReference type="GO" id="GO:0030272">
    <property type="term" value="F:5-formyltetrahydrofolate cyclo-ligase activity"/>
    <property type="evidence" value="ECO:0007669"/>
    <property type="project" value="UniProtKB-EC"/>
</dbReference>
<accession>A0A1I5QKH7</accession>
<evidence type="ECO:0000256" key="4">
    <source>
        <dbReference type="PIRSR" id="PIRSR006806-1"/>
    </source>
</evidence>
<dbReference type="Proteomes" id="UP000199306">
    <property type="component" value="Unassembled WGS sequence"/>
</dbReference>
<dbReference type="Gene3D" id="3.40.50.10420">
    <property type="entry name" value="NagB/RpiA/CoA transferase-like"/>
    <property type="match status" value="1"/>
</dbReference>
<dbReference type="GO" id="GO:0035999">
    <property type="term" value="P:tetrahydrofolate interconversion"/>
    <property type="evidence" value="ECO:0007669"/>
    <property type="project" value="TreeGrafter"/>
</dbReference>
<comment type="cofactor">
    <cofactor evidence="5">
        <name>Mg(2+)</name>
        <dbReference type="ChEBI" id="CHEBI:18420"/>
    </cofactor>
</comment>
<dbReference type="STRING" id="1079859.SAMN04515674_103246"/>
<feature type="binding site" evidence="4">
    <location>
        <begin position="137"/>
        <end position="145"/>
    </location>
    <ligand>
        <name>ATP</name>
        <dbReference type="ChEBI" id="CHEBI:30616"/>
    </ligand>
</feature>
<organism evidence="6 7">
    <name type="scientific">Pseudarcicella hirudinis</name>
    <dbReference type="NCBI Taxonomy" id="1079859"/>
    <lineage>
        <taxon>Bacteria</taxon>
        <taxon>Pseudomonadati</taxon>
        <taxon>Bacteroidota</taxon>
        <taxon>Cytophagia</taxon>
        <taxon>Cytophagales</taxon>
        <taxon>Flectobacillaceae</taxon>
        <taxon>Pseudarcicella</taxon>
    </lineage>
</organism>
<dbReference type="Pfam" id="PF01812">
    <property type="entry name" value="5-FTHF_cyc-lig"/>
    <property type="match status" value="1"/>
</dbReference>
<dbReference type="EMBL" id="FOXH01000003">
    <property type="protein sequence ID" value="SFP46742.1"/>
    <property type="molecule type" value="Genomic_DNA"/>
</dbReference>
<evidence type="ECO:0000256" key="2">
    <source>
        <dbReference type="ARBA" id="ARBA00022741"/>
    </source>
</evidence>